<dbReference type="InterPro" id="IPR003660">
    <property type="entry name" value="HAMP_dom"/>
</dbReference>
<dbReference type="EMBL" id="CP001630">
    <property type="protein sequence ID" value="ACU36095.1"/>
    <property type="molecule type" value="Genomic_DNA"/>
</dbReference>
<evidence type="ECO:0000256" key="9">
    <source>
        <dbReference type="ARBA" id="ARBA00023012"/>
    </source>
</evidence>
<evidence type="ECO:0000259" key="15">
    <source>
        <dbReference type="PROSITE" id="PS50885"/>
    </source>
</evidence>
<evidence type="ECO:0000256" key="3">
    <source>
        <dbReference type="ARBA" id="ARBA00012438"/>
    </source>
</evidence>
<dbReference type="Gene3D" id="3.30.565.10">
    <property type="entry name" value="Histidine kinase-like ATPase, C-terminal domain"/>
    <property type="match status" value="1"/>
</dbReference>
<proteinExistence type="predicted"/>
<sequence>MRRRLLLVLLLFSSAAVAGFAVPLLVTTAAERTQRFALDRTADLDRFAALAQQSRATDDLVPLAAEVRAHTELYGEPVLIVDARRLPLAGTNTPDLTTALDAALRNQPTAPVPTVLPWSSGEIVFARPVGTGTRVEGAVVLRANVDRAAADVARRWLWVLLGALTAASASILLVTAVTRWLLHPVAELEAGVRAVALGHRNARVAAVSGPPELRELAVLFNRMAETVGEAAERQRELIADTSHSLRNPMAALRLRLDALAPNIRPKAERTYTAALTEADRLESMLNALLALASAESRTTESRTTESRTAETAHGDHDELCDVTAVVADRADAWRTPPPPPTPLPVLVRCRAEDVAQVLDVLLDNADKHGGAARVAVGADRAVGTAWFEVHDDGPGLPEEALPRATTRFWRGDTDATGTGLGLAIAHELVKACGGRLLLTSPGGLRARVELPLEPPL</sequence>
<dbReference type="Proteomes" id="UP000002213">
    <property type="component" value="Chromosome"/>
</dbReference>
<dbReference type="InterPro" id="IPR003661">
    <property type="entry name" value="HisK_dim/P_dom"/>
</dbReference>
<dbReference type="GO" id="GO:0000155">
    <property type="term" value="F:phosphorelay sensor kinase activity"/>
    <property type="evidence" value="ECO:0007669"/>
    <property type="project" value="InterPro"/>
</dbReference>
<dbReference type="GO" id="GO:0005886">
    <property type="term" value="C:plasma membrane"/>
    <property type="evidence" value="ECO:0007669"/>
    <property type="project" value="UniProtKB-SubCell"/>
</dbReference>
<evidence type="ECO:0000313" key="16">
    <source>
        <dbReference type="EMBL" id="ACU36095.1"/>
    </source>
</evidence>
<name>C6WH27_ACTMD</name>
<dbReference type="InterPro" id="IPR003594">
    <property type="entry name" value="HATPase_dom"/>
</dbReference>
<dbReference type="SUPFAM" id="SSF47384">
    <property type="entry name" value="Homodimeric domain of signal transducing histidine kinase"/>
    <property type="match status" value="1"/>
</dbReference>
<feature type="compositionally biased region" description="Basic and acidic residues" evidence="11">
    <location>
        <begin position="297"/>
        <end position="315"/>
    </location>
</feature>
<dbReference type="HOGENOM" id="CLU_000445_89_6_11"/>
<dbReference type="OrthoDB" id="9786919at2"/>
<dbReference type="eggNOG" id="COG0642">
    <property type="taxonomic scope" value="Bacteria"/>
</dbReference>
<comment type="catalytic activity">
    <reaction evidence="1">
        <text>ATP + protein L-histidine = ADP + protein N-phospho-L-histidine.</text>
        <dbReference type="EC" id="2.7.13.3"/>
    </reaction>
</comment>
<keyword evidence="7 16" id="KW-0418">Kinase</keyword>
<dbReference type="PANTHER" id="PTHR45436">
    <property type="entry name" value="SENSOR HISTIDINE KINASE YKOH"/>
    <property type="match status" value="1"/>
</dbReference>
<keyword evidence="17" id="KW-1185">Reference proteome</keyword>
<dbReference type="SUPFAM" id="SSF55874">
    <property type="entry name" value="ATPase domain of HSP90 chaperone/DNA topoisomerase II/histidine kinase"/>
    <property type="match status" value="1"/>
</dbReference>
<protein>
    <recommendedName>
        <fullName evidence="3">histidine kinase</fullName>
        <ecNumber evidence="3">2.7.13.3</ecNumber>
    </recommendedName>
</protein>
<feature type="region of interest" description="Disordered" evidence="11">
    <location>
        <begin position="294"/>
        <end position="315"/>
    </location>
</feature>
<keyword evidence="13" id="KW-0732">Signal</keyword>
<dbReference type="Pfam" id="PF02518">
    <property type="entry name" value="HATPase_c"/>
    <property type="match status" value="1"/>
</dbReference>
<dbReference type="STRING" id="446462.Amir_2150"/>
<evidence type="ECO:0000256" key="4">
    <source>
        <dbReference type="ARBA" id="ARBA00022553"/>
    </source>
</evidence>
<evidence type="ECO:0000256" key="2">
    <source>
        <dbReference type="ARBA" id="ARBA00004236"/>
    </source>
</evidence>
<evidence type="ECO:0000313" key="17">
    <source>
        <dbReference type="Proteomes" id="UP000002213"/>
    </source>
</evidence>
<evidence type="ECO:0000256" key="7">
    <source>
        <dbReference type="ARBA" id="ARBA00022777"/>
    </source>
</evidence>
<gene>
    <name evidence="16" type="ordered locus">Amir_2150</name>
</gene>
<dbReference type="InterPro" id="IPR050428">
    <property type="entry name" value="TCS_sensor_his_kinase"/>
</dbReference>
<evidence type="ECO:0000256" key="10">
    <source>
        <dbReference type="ARBA" id="ARBA00023136"/>
    </source>
</evidence>
<evidence type="ECO:0000256" key="13">
    <source>
        <dbReference type="SAM" id="SignalP"/>
    </source>
</evidence>
<feature type="transmembrane region" description="Helical" evidence="12">
    <location>
        <begin position="156"/>
        <end position="177"/>
    </location>
</feature>
<evidence type="ECO:0000256" key="11">
    <source>
        <dbReference type="SAM" id="MobiDB-lite"/>
    </source>
</evidence>
<keyword evidence="6 12" id="KW-0812">Transmembrane</keyword>
<feature type="chain" id="PRO_5039250773" description="histidine kinase" evidence="13">
    <location>
        <begin position="19"/>
        <end position="456"/>
    </location>
</feature>
<evidence type="ECO:0000256" key="5">
    <source>
        <dbReference type="ARBA" id="ARBA00022679"/>
    </source>
</evidence>
<keyword evidence="10 12" id="KW-0472">Membrane</keyword>
<keyword evidence="5" id="KW-0808">Transferase</keyword>
<dbReference type="InterPro" id="IPR005467">
    <property type="entry name" value="His_kinase_dom"/>
</dbReference>
<evidence type="ECO:0000256" key="12">
    <source>
        <dbReference type="SAM" id="Phobius"/>
    </source>
</evidence>
<dbReference type="CDD" id="cd00082">
    <property type="entry name" value="HisKA"/>
    <property type="match status" value="1"/>
</dbReference>
<dbReference type="SMART" id="SM00387">
    <property type="entry name" value="HATPase_c"/>
    <property type="match status" value="1"/>
</dbReference>
<dbReference type="PRINTS" id="PR00344">
    <property type="entry name" value="BCTRLSENSOR"/>
</dbReference>
<evidence type="ECO:0000256" key="1">
    <source>
        <dbReference type="ARBA" id="ARBA00000085"/>
    </source>
</evidence>
<dbReference type="InterPro" id="IPR036097">
    <property type="entry name" value="HisK_dim/P_sf"/>
</dbReference>
<dbReference type="PROSITE" id="PS50885">
    <property type="entry name" value="HAMP"/>
    <property type="match status" value="1"/>
</dbReference>
<dbReference type="Pfam" id="PF00672">
    <property type="entry name" value="HAMP"/>
    <property type="match status" value="1"/>
</dbReference>
<keyword evidence="9" id="KW-0902">Two-component regulatory system</keyword>
<evidence type="ECO:0000256" key="8">
    <source>
        <dbReference type="ARBA" id="ARBA00022989"/>
    </source>
</evidence>
<dbReference type="AlphaFoldDB" id="C6WH27"/>
<dbReference type="InterPro" id="IPR036890">
    <property type="entry name" value="HATPase_C_sf"/>
</dbReference>
<dbReference type="PANTHER" id="PTHR45436:SF5">
    <property type="entry name" value="SENSOR HISTIDINE KINASE TRCS"/>
    <property type="match status" value="1"/>
</dbReference>
<evidence type="ECO:0000256" key="6">
    <source>
        <dbReference type="ARBA" id="ARBA00022692"/>
    </source>
</evidence>
<dbReference type="Pfam" id="PF00512">
    <property type="entry name" value="HisKA"/>
    <property type="match status" value="1"/>
</dbReference>
<dbReference type="CDD" id="cd06225">
    <property type="entry name" value="HAMP"/>
    <property type="match status" value="1"/>
</dbReference>
<feature type="domain" description="HAMP" evidence="15">
    <location>
        <begin position="179"/>
        <end position="232"/>
    </location>
</feature>
<dbReference type="RefSeq" id="WP_015800984.1">
    <property type="nucleotide sequence ID" value="NC_013093.1"/>
</dbReference>
<comment type="subcellular location">
    <subcellularLocation>
        <location evidence="2">Cell membrane</location>
    </subcellularLocation>
</comment>
<dbReference type="InterPro" id="IPR004358">
    <property type="entry name" value="Sig_transdc_His_kin-like_C"/>
</dbReference>
<dbReference type="Gene3D" id="1.10.287.130">
    <property type="match status" value="1"/>
</dbReference>
<dbReference type="PROSITE" id="PS50109">
    <property type="entry name" value="HIS_KIN"/>
    <property type="match status" value="1"/>
</dbReference>
<organism evidence="16 17">
    <name type="scientific">Actinosynnema mirum (strain ATCC 29888 / DSM 43827 / JCM 3225 / NBRC 14064 / NCIMB 13271 / NRRL B-12336 / IMRU 3971 / 101)</name>
    <dbReference type="NCBI Taxonomy" id="446462"/>
    <lineage>
        <taxon>Bacteria</taxon>
        <taxon>Bacillati</taxon>
        <taxon>Actinomycetota</taxon>
        <taxon>Actinomycetes</taxon>
        <taxon>Pseudonocardiales</taxon>
        <taxon>Pseudonocardiaceae</taxon>
        <taxon>Actinosynnema</taxon>
    </lineage>
</organism>
<accession>C6WH27</accession>
<dbReference type="KEGG" id="ami:Amir_2150"/>
<dbReference type="EC" id="2.7.13.3" evidence="3"/>
<dbReference type="SMART" id="SM00304">
    <property type="entry name" value="HAMP"/>
    <property type="match status" value="1"/>
</dbReference>
<evidence type="ECO:0000259" key="14">
    <source>
        <dbReference type="PROSITE" id="PS50109"/>
    </source>
</evidence>
<feature type="domain" description="Histidine kinase" evidence="14">
    <location>
        <begin position="240"/>
        <end position="454"/>
    </location>
</feature>
<dbReference type="SMART" id="SM00388">
    <property type="entry name" value="HisKA"/>
    <property type="match status" value="1"/>
</dbReference>
<keyword evidence="4" id="KW-0597">Phosphoprotein</keyword>
<dbReference type="Gene3D" id="6.10.340.10">
    <property type="match status" value="1"/>
</dbReference>
<feature type="signal peptide" evidence="13">
    <location>
        <begin position="1"/>
        <end position="18"/>
    </location>
</feature>
<keyword evidence="8 12" id="KW-1133">Transmembrane helix</keyword>
<reference evidence="16 17" key="1">
    <citation type="journal article" date="2009" name="Stand. Genomic Sci.">
        <title>Complete genome sequence of Actinosynnema mirum type strain (101).</title>
        <authorList>
            <person name="Land M."/>
            <person name="Lapidus A."/>
            <person name="Mayilraj S."/>
            <person name="Chen F."/>
            <person name="Copeland A."/>
            <person name="Del Rio T.G."/>
            <person name="Nolan M."/>
            <person name="Lucas S."/>
            <person name="Tice H."/>
            <person name="Cheng J.F."/>
            <person name="Chertkov O."/>
            <person name="Bruce D."/>
            <person name="Goodwin L."/>
            <person name="Pitluck S."/>
            <person name="Rohde M."/>
            <person name="Goker M."/>
            <person name="Pati A."/>
            <person name="Ivanova N."/>
            <person name="Mavromatis K."/>
            <person name="Chen A."/>
            <person name="Palaniappan K."/>
            <person name="Hauser L."/>
            <person name="Chang Y.J."/>
            <person name="Jeffries C.C."/>
            <person name="Brettin T."/>
            <person name="Detter J.C."/>
            <person name="Han C."/>
            <person name="Chain P."/>
            <person name="Tindall B.J."/>
            <person name="Bristow J."/>
            <person name="Eisen J.A."/>
            <person name="Markowitz V."/>
            <person name="Hugenholtz P."/>
            <person name="Kyrpides N.C."/>
            <person name="Klenk H.P."/>
        </authorList>
    </citation>
    <scope>NUCLEOTIDE SEQUENCE [LARGE SCALE GENOMIC DNA]</scope>
    <source>
        <strain evidence="17">ATCC 29888 / DSM 43827 / JCM 3225 / NBRC 14064 / NCIMB 13271 / NRRL B-12336 / IMRU 3971 / 101</strain>
    </source>
</reference>